<evidence type="ECO:0000313" key="1">
    <source>
        <dbReference type="EMBL" id="MBM6923760.1"/>
    </source>
</evidence>
<gene>
    <name evidence="1" type="primary">dptF</name>
    <name evidence="1" type="ORF">H9X81_08680</name>
</gene>
<protein>
    <submittedName>
        <fullName evidence="1">DNA phosphorothioation-dependent restriction protein DptF</fullName>
    </submittedName>
</protein>
<dbReference type="EMBL" id="JACSNR010000008">
    <property type="protein sequence ID" value="MBM6923760.1"/>
    <property type="molecule type" value="Genomic_DNA"/>
</dbReference>
<dbReference type="InterPro" id="IPR017647">
    <property type="entry name" value="Dnd_assoc_3"/>
</dbReference>
<dbReference type="NCBIfam" id="TIGR03238">
    <property type="entry name" value="dnd_assoc_3"/>
    <property type="match status" value="1"/>
</dbReference>
<dbReference type="Proteomes" id="UP000724149">
    <property type="component" value="Unassembled WGS sequence"/>
</dbReference>
<reference evidence="1 2" key="1">
    <citation type="journal article" date="2021" name="Sci. Rep.">
        <title>The distribution of antibiotic resistance genes in chicken gut microbiota commensals.</title>
        <authorList>
            <person name="Juricova H."/>
            <person name="Matiasovicova J."/>
            <person name="Kubasova T."/>
            <person name="Cejkova D."/>
            <person name="Rychlik I."/>
        </authorList>
    </citation>
    <scope>NUCLEOTIDE SEQUENCE [LARGE SCALE GENOMIC DNA]</scope>
    <source>
        <strain evidence="1 2">An564</strain>
    </source>
</reference>
<evidence type="ECO:0000313" key="2">
    <source>
        <dbReference type="Proteomes" id="UP000724149"/>
    </source>
</evidence>
<organism evidence="1 2">
    <name type="scientific">Hydrogenoanaerobacterium saccharovorans</name>
    <dbReference type="NCBI Taxonomy" id="474960"/>
    <lineage>
        <taxon>Bacteria</taxon>
        <taxon>Bacillati</taxon>
        <taxon>Bacillota</taxon>
        <taxon>Clostridia</taxon>
        <taxon>Eubacteriales</taxon>
        <taxon>Oscillospiraceae</taxon>
        <taxon>Hydrogenoanaerobacterium</taxon>
    </lineage>
</organism>
<proteinExistence type="predicted"/>
<sequence length="584" mass="68194">MAEMACAFIAELSKLRKKSIESVGNVTSFDEFKKYLHVLRPIETELRNLLKKITESNQKTLVLLCGSAGDGKSHLMSYLRHADSEHLLDSFELYNDATESSAPELTFDETLAERLAPFNDENYQINDHYKMIMAINLGTLNNFIESERGQNFSALKKYVDENEIFSSYMCENHYRENSVFQHVNFSDYQVFTLNEYGIGTEYLENLIGKVFYHDTTNPFFRSFEENSSCTLCQKCPVRHNYEFLSDPIHQKSLINKIVEVVIKDKKIVSTRDVLDFIYNVLVHPEFDYSKMCQITTNDTKYLSEYIKYTTPMLLYEYEDISPLINSIRKYDILKVRQEEMDADMIKFHSLENIHDIFTDATTGTPYIVLNSTTNIANLGGTKSDLKKFVYRFVVRLKEMKGVLPITEQQLLLKEYIQTLYYQNSGQERKLNKLYDATKKAIMNWDGQFDSDTICIDDSNERFWVLEQLQLKPAIYHKSNSLDESDIQRFSITLKLRFRNDVASDPETAEISMDYSLFEMITAMKNGYRPTVQDKNQHTDFVSFVQRVIEFGNKADRITLIPKEQGQDYRVTFEKTDFGYEFKVV</sequence>
<accession>A0ABS2GMR1</accession>
<name>A0ABS2GMR1_9FIRM</name>
<keyword evidence="2" id="KW-1185">Reference proteome</keyword>
<comment type="caution">
    <text evidence="1">The sequence shown here is derived from an EMBL/GenBank/DDBJ whole genome shotgun (WGS) entry which is preliminary data.</text>
</comment>